<dbReference type="SUPFAM" id="SSF55874">
    <property type="entry name" value="ATPase domain of HSP90 chaperone/DNA topoisomerase II/histidine kinase"/>
    <property type="match status" value="1"/>
</dbReference>
<dbReference type="PANTHER" id="PTHR43711">
    <property type="entry name" value="TWO-COMPONENT HISTIDINE KINASE"/>
    <property type="match status" value="1"/>
</dbReference>
<keyword evidence="15" id="KW-1185">Reference proteome</keyword>
<reference evidence="14" key="1">
    <citation type="journal article" date="2020" name="Int. J. Syst. Evol. Microbiol.">
        <title>Aquipluma nitroreducens gen. nov. sp. nov., a novel facultatively anaerobic bacterium isolated from a freshwater lake.</title>
        <authorList>
            <person name="Watanabe M."/>
            <person name="Kojima H."/>
            <person name="Fukui M."/>
        </authorList>
    </citation>
    <scope>NUCLEOTIDE SEQUENCE</scope>
    <source>
        <strain evidence="14">MeG22</strain>
    </source>
</reference>
<dbReference type="EMBL" id="AP018694">
    <property type="protein sequence ID" value="BBE19089.1"/>
    <property type="molecule type" value="Genomic_DNA"/>
</dbReference>
<dbReference type="InterPro" id="IPR050736">
    <property type="entry name" value="Sensor_HK_Regulatory"/>
</dbReference>
<dbReference type="InterPro" id="IPR036890">
    <property type="entry name" value="HATPase_C_sf"/>
</dbReference>
<dbReference type="EC" id="2.7.13.3" evidence="3"/>
<dbReference type="InterPro" id="IPR036097">
    <property type="entry name" value="HisK_dim/P_sf"/>
</dbReference>
<comment type="catalytic activity">
    <reaction evidence="1">
        <text>ATP + protein L-histidine = ADP + protein N-phospho-L-histidine.</text>
        <dbReference type="EC" id="2.7.13.3"/>
    </reaction>
</comment>
<evidence type="ECO:0000256" key="3">
    <source>
        <dbReference type="ARBA" id="ARBA00012438"/>
    </source>
</evidence>
<comment type="subcellular location">
    <subcellularLocation>
        <location evidence="2">Cell membrane</location>
    </subcellularLocation>
</comment>
<dbReference type="SMART" id="SM00387">
    <property type="entry name" value="HATPase_c"/>
    <property type="match status" value="1"/>
</dbReference>
<dbReference type="InterPro" id="IPR003661">
    <property type="entry name" value="HisK_dim/P_dom"/>
</dbReference>
<dbReference type="InterPro" id="IPR003594">
    <property type="entry name" value="HATPase_dom"/>
</dbReference>
<evidence type="ECO:0000256" key="5">
    <source>
        <dbReference type="ARBA" id="ARBA00022553"/>
    </source>
</evidence>
<dbReference type="GO" id="GO:0005886">
    <property type="term" value="C:plasma membrane"/>
    <property type="evidence" value="ECO:0007669"/>
    <property type="project" value="UniProtKB-SubCell"/>
</dbReference>
<dbReference type="Proteomes" id="UP001193389">
    <property type="component" value="Chromosome"/>
</dbReference>
<dbReference type="InterPro" id="IPR005467">
    <property type="entry name" value="His_kinase_dom"/>
</dbReference>
<dbReference type="GO" id="GO:0000155">
    <property type="term" value="F:phosphorelay sensor kinase activity"/>
    <property type="evidence" value="ECO:0007669"/>
    <property type="project" value="InterPro"/>
</dbReference>
<evidence type="ECO:0000313" key="14">
    <source>
        <dbReference type="EMBL" id="BBE19089.1"/>
    </source>
</evidence>
<dbReference type="Pfam" id="PF00512">
    <property type="entry name" value="HisKA"/>
    <property type="match status" value="1"/>
</dbReference>
<evidence type="ECO:0000256" key="6">
    <source>
        <dbReference type="ARBA" id="ARBA00022679"/>
    </source>
</evidence>
<keyword evidence="9" id="KW-0067">ATP-binding</keyword>
<name>A0A5K7SC97_9BACT</name>
<feature type="domain" description="Histidine kinase" evidence="13">
    <location>
        <begin position="100"/>
        <end position="315"/>
    </location>
</feature>
<evidence type="ECO:0000256" key="9">
    <source>
        <dbReference type="ARBA" id="ARBA00022840"/>
    </source>
</evidence>
<dbReference type="FunFam" id="3.30.565.10:FF:000023">
    <property type="entry name" value="PAS domain-containing sensor histidine kinase"/>
    <property type="match status" value="1"/>
</dbReference>
<dbReference type="SMART" id="SM00388">
    <property type="entry name" value="HisKA"/>
    <property type="match status" value="1"/>
</dbReference>
<evidence type="ECO:0000256" key="11">
    <source>
        <dbReference type="ARBA" id="ARBA00023136"/>
    </source>
</evidence>
<keyword evidence="5" id="KW-0597">Phosphoprotein</keyword>
<dbReference type="InterPro" id="IPR004358">
    <property type="entry name" value="Sig_transdc_His_kin-like_C"/>
</dbReference>
<evidence type="ECO:0000259" key="13">
    <source>
        <dbReference type="PROSITE" id="PS50109"/>
    </source>
</evidence>
<dbReference type="Gene3D" id="1.10.287.130">
    <property type="match status" value="1"/>
</dbReference>
<dbReference type="PROSITE" id="PS50109">
    <property type="entry name" value="HIS_KIN"/>
    <property type="match status" value="1"/>
</dbReference>
<dbReference type="Gene3D" id="3.30.565.10">
    <property type="entry name" value="Histidine kinase-like ATPase, C-terminal domain"/>
    <property type="match status" value="1"/>
</dbReference>
<dbReference type="CDD" id="cd16922">
    <property type="entry name" value="HATPase_EvgS-ArcB-TorS-like"/>
    <property type="match status" value="1"/>
</dbReference>
<dbReference type="SUPFAM" id="SSF47384">
    <property type="entry name" value="Homodimeric domain of signal transducing histidine kinase"/>
    <property type="match status" value="1"/>
</dbReference>
<keyword evidence="6" id="KW-0808">Transferase</keyword>
<keyword evidence="8 14" id="KW-0418">Kinase</keyword>
<feature type="transmembrane region" description="Helical" evidence="12">
    <location>
        <begin position="58"/>
        <end position="76"/>
    </location>
</feature>
<proteinExistence type="predicted"/>
<dbReference type="KEGG" id="anf:AQPE_3263"/>
<dbReference type="GO" id="GO:0005524">
    <property type="term" value="F:ATP binding"/>
    <property type="evidence" value="ECO:0007669"/>
    <property type="project" value="UniProtKB-KW"/>
</dbReference>
<feature type="transmembrane region" description="Helical" evidence="12">
    <location>
        <begin position="19"/>
        <end position="38"/>
    </location>
</feature>
<evidence type="ECO:0000256" key="10">
    <source>
        <dbReference type="ARBA" id="ARBA00023012"/>
    </source>
</evidence>
<keyword evidence="10" id="KW-0902">Two-component regulatory system</keyword>
<sequence>MSTFVVYYSFLLLVFDKRYFLLITVILGFNILVLYLFEVNYPDIIGNYENLTAKKADNYIGLGFSFLVIYSFLSAIKKNYIHEYERAKMSDRLKSAFLANMSHEIRTPLNAIVGFSSLIADTEISESDKQMFKEQVITNSDYLLSLIEDIIDVSKIESDQLTVNLKNVDVVPLIMNIVQTFQLAIPNTKNVQVVCGIRMSQLMVTVDQIRLEQILRNLLANAVKFTDEGEIEVNCIQENDFFIFSVKDSGIGIDPEHQQIIFDRFMKIDNQRQHMYRGTGIGLFLSKQLVEMFGGRIWVESEVGKGSIFYFTIPA</sequence>
<dbReference type="CDD" id="cd00082">
    <property type="entry name" value="HisKA"/>
    <property type="match status" value="1"/>
</dbReference>
<dbReference type="Pfam" id="PF02518">
    <property type="entry name" value="HATPase_c"/>
    <property type="match status" value="1"/>
</dbReference>
<keyword evidence="12" id="KW-1133">Transmembrane helix</keyword>
<dbReference type="PRINTS" id="PR00344">
    <property type="entry name" value="BCTRLSENSOR"/>
</dbReference>
<dbReference type="AlphaFoldDB" id="A0A5K7SC97"/>
<keyword evidence="7" id="KW-0547">Nucleotide-binding</keyword>
<protein>
    <recommendedName>
        <fullName evidence="3">histidine kinase</fullName>
        <ecNumber evidence="3">2.7.13.3</ecNumber>
    </recommendedName>
</protein>
<organism evidence="14 15">
    <name type="scientific">Aquipluma nitroreducens</name>
    <dbReference type="NCBI Taxonomy" id="2010828"/>
    <lineage>
        <taxon>Bacteria</taxon>
        <taxon>Pseudomonadati</taxon>
        <taxon>Bacteroidota</taxon>
        <taxon>Bacteroidia</taxon>
        <taxon>Marinilabiliales</taxon>
        <taxon>Prolixibacteraceae</taxon>
        <taxon>Aquipluma</taxon>
    </lineage>
</organism>
<evidence type="ECO:0000256" key="7">
    <source>
        <dbReference type="ARBA" id="ARBA00022741"/>
    </source>
</evidence>
<evidence type="ECO:0000256" key="12">
    <source>
        <dbReference type="SAM" id="Phobius"/>
    </source>
</evidence>
<evidence type="ECO:0000256" key="8">
    <source>
        <dbReference type="ARBA" id="ARBA00022777"/>
    </source>
</evidence>
<evidence type="ECO:0000313" key="15">
    <source>
        <dbReference type="Proteomes" id="UP001193389"/>
    </source>
</evidence>
<evidence type="ECO:0000256" key="4">
    <source>
        <dbReference type="ARBA" id="ARBA00022475"/>
    </source>
</evidence>
<evidence type="ECO:0000256" key="1">
    <source>
        <dbReference type="ARBA" id="ARBA00000085"/>
    </source>
</evidence>
<keyword evidence="4" id="KW-1003">Cell membrane</keyword>
<dbReference type="PANTHER" id="PTHR43711:SF31">
    <property type="entry name" value="HISTIDINE KINASE"/>
    <property type="match status" value="1"/>
</dbReference>
<gene>
    <name evidence="14" type="ORF">AQPE_3263</name>
</gene>
<evidence type="ECO:0000256" key="2">
    <source>
        <dbReference type="ARBA" id="ARBA00004236"/>
    </source>
</evidence>
<accession>A0A5K7SC97</accession>
<keyword evidence="11 12" id="KW-0472">Membrane</keyword>
<keyword evidence="12" id="KW-0812">Transmembrane</keyword>